<dbReference type="Proteomes" id="UP000018766">
    <property type="component" value="Unassembled WGS sequence"/>
</dbReference>
<dbReference type="RefSeq" id="WP_023948873.1">
    <property type="nucleotide sequence ID" value="NZ_AYSV01000005.1"/>
</dbReference>
<feature type="domain" description="RDD" evidence="7">
    <location>
        <begin position="19"/>
        <end position="156"/>
    </location>
</feature>
<dbReference type="PANTHER" id="PTHR36115:SF10">
    <property type="entry name" value="RDD DOMAIN-CONTAINING PROTEIN"/>
    <property type="match status" value="1"/>
</dbReference>
<dbReference type="AlphaFoldDB" id="V8GA88"/>
<evidence type="ECO:0000313" key="8">
    <source>
        <dbReference type="EMBL" id="ETD73011.1"/>
    </source>
</evidence>
<sequence>MNTPFLPRPRRLKIFASQMYEGMLLLALVFVTSYIFDSLTQRTDPHYLYWISQTVLFVVIGAYFVLSWYRKSQTLPMKTWGIKLVNRDQSPPTIKQLIIRYITAWIFPLIGAFLVHLLSDYLGWKSITMLIVFAPFLNFIYSWFDGQGLFLHDRLSKTLLIDTKPKE</sequence>
<proteinExistence type="predicted"/>
<dbReference type="EMBL" id="AYSV01000005">
    <property type="protein sequence ID" value="ETD73011.1"/>
    <property type="molecule type" value="Genomic_DNA"/>
</dbReference>
<comment type="caution">
    <text evidence="8">The sequence shown here is derived from an EMBL/GenBank/DDBJ whole genome shotgun (WGS) entry which is preliminary data.</text>
</comment>
<feature type="transmembrane region" description="Helical" evidence="6">
    <location>
        <begin position="47"/>
        <end position="69"/>
    </location>
</feature>
<evidence type="ECO:0000256" key="5">
    <source>
        <dbReference type="ARBA" id="ARBA00023136"/>
    </source>
</evidence>
<feature type="transmembrane region" description="Helical" evidence="6">
    <location>
        <begin position="97"/>
        <end position="118"/>
    </location>
</feature>
<dbReference type="InterPro" id="IPR051791">
    <property type="entry name" value="Pra-immunoreactive"/>
</dbReference>
<reference evidence="8 9" key="1">
    <citation type="submission" date="2013-11" db="EMBL/GenBank/DDBJ databases">
        <title>Genomic analysis of Pelistega sp. HM-7.</title>
        <authorList>
            <person name="Kumbhare S.V."/>
            <person name="Shetty S.A."/>
            <person name="Sharma O."/>
            <person name="Dhotre D.P."/>
        </authorList>
    </citation>
    <scope>NUCLEOTIDE SEQUENCE [LARGE SCALE GENOMIC DNA]</scope>
    <source>
        <strain evidence="8 9">HM-7</strain>
    </source>
</reference>
<evidence type="ECO:0000256" key="3">
    <source>
        <dbReference type="ARBA" id="ARBA00022692"/>
    </source>
</evidence>
<gene>
    <name evidence="8" type="ORF">V757_00705</name>
</gene>
<dbReference type="GO" id="GO:0005886">
    <property type="term" value="C:plasma membrane"/>
    <property type="evidence" value="ECO:0007669"/>
    <property type="project" value="UniProtKB-SubCell"/>
</dbReference>
<feature type="transmembrane region" description="Helical" evidence="6">
    <location>
        <begin position="124"/>
        <end position="144"/>
    </location>
</feature>
<evidence type="ECO:0000256" key="4">
    <source>
        <dbReference type="ARBA" id="ARBA00022989"/>
    </source>
</evidence>
<dbReference type="Pfam" id="PF06271">
    <property type="entry name" value="RDD"/>
    <property type="match status" value="1"/>
</dbReference>
<name>V8GA88_9BURK</name>
<comment type="subcellular location">
    <subcellularLocation>
        <location evidence="1">Cell membrane</location>
        <topology evidence="1">Multi-pass membrane protein</topology>
    </subcellularLocation>
</comment>
<evidence type="ECO:0000313" key="9">
    <source>
        <dbReference type="Proteomes" id="UP000018766"/>
    </source>
</evidence>
<dbReference type="InterPro" id="IPR010432">
    <property type="entry name" value="RDD"/>
</dbReference>
<protein>
    <submittedName>
        <fullName evidence="8">RDD family protein 2</fullName>
    </submittedName>
</protein>
<organism evidence="8 9">
    <name type="scientific">Pelistega indica</name>
    <dbReference type="NCBI Taxonomy" id="1414851"/>
    <lineage>
        <taxon>Bacteria</taxon>
        <taxon>Pseudomonadati</taxon>
        <taxon>Pseudomonadota</taxon>
        <taxon>Betaproteobacteria</taxon>
        <taxon>Burkholderiales</taxon>
        <taxon>Alcaligenaceae</taxon>
        <taxon>Pelistega</taxon>
    </lineage>
</organism>
<keyword evidence="2" id="KW-1003">Cell membrane</keyword>
<keyword evidence="4 6" id="KW-1133">Transmembrane helix</keyword>
<keyword evidence="3 6" id="KW-0812">Transmembrane</keyword>
<evidence type="ECO:0000259" key="7">
    <source>
        <dbReference type="Pfam" id="PF06271"/>
    </source>
</evidence>
<feature type="transmembrane region" description="Helical" evidence="6">
    <location>
        <begin position="12"/>
        <end position="35"/>
    </location>
</feature>
<dbReference type="PANTHER" id="PTHR36115">
    <property type="entry name" value="PROLINE-RICH ANTIGEN HOMOLOG-RELATED"/>
    <property type="match status" value="1"/>
</dbReference>
<keyword evidence="9" id="KW-1185">Reference proteome</keyword>
<keyword evidence="5 6" id="KW-0472">Membrane</keyword>
<evidence type="ECO:0000256" key="2">
    <source>
        <dbReference type="ARBA" id="ARBA00022475"/>
    </source>
</evidence>
<evidence type="ECO:0000256" key="6">
    <source>
        <dbReference type="SAM" id="Phobius"/>
    </source>
</evidence>
<evidence type="ECO:0000256" key="1">
    <source>
        <dbReference type="ARBA" id="ARBA00004651"/>
    </source>
</evidence>
<accession>V8GA88</accession>